<feature type="compositionally biased region" description="Basic residues" evidence="1">
    <location>
        <begin position="108"/>
        <end position="122"/>
    </location>
</feature>
<feature type="compositionally biased region" description="Low complexity" evidence="1">
    <location>
        <begin position="123"/>
        <end position="132"/>
    </location>
</feature>
<gene>
    <name evidence="3" type="ORF">BDA96_08G030100</name>
</gene>
<evidence type="ECO:0000259" key="2">
    <source>
        <dbReference type="Pfam" id="PF03732"/>
    </source>
</evidence>
<proteinExistence type="predicted"/>
<dbReference type="Proteomes" id="UP000807115">
    <property type="component" value="Chromosome 8"/>
</dbReference>
<feature type="compositionally biased region" description="Polar residues" evidence="1">
    <location>
        <begin position="82"/>
        <end position="92"/>
    </location>
</feature>
<evidence type="ECO:0000313" key="3">
    <source>
        <dbReference type="EMBL" id="KAG0519940.1"/>
    </source>
</evidence>
<feature type="domain" description="Retrotransposon gag" evidence="2">
    <location>
        <begin position="4"/>
        <end position="49"/>
    </location>
</feature>
<comment type="caution">
    <text evidence="3">The sequence shown here is derived from an EMBL/GenBank/DDBJ whole genome shotgun (WGS) entry which is preliminary data.</text>
</comment>
<reference evidence="3" key="2">
    <citation type="submission" date="2020-10" db="EMBL/GenBank/DDBJ databases">
        <authorList>
            <person name="Cooper E.A."/>
            <person name="Brenton Z.W."/>
            <person name="Flinn B.S."/>
            <person name="Jenkins J."/>
            <person name="Shu S."/>
            <person name="Flowers D."/>
            <person name="Luo F."/>
            <person name="Wang Y."/>
            <person name="Xia P."/>
            <person name="Barry K."/>
            <person name="Daum C."/>
            <person name="Lipzen A."/>
            <person name="Yoshinaga Y."/>
            <person name="Schmutz J."/>
            <person name="Saski C."/>
            <person name="Vermerris W."/>
            <person name="Kresovich S."/>
        </authorList>
    </citation>
    <scope>NUCLEOTIDE SEQUENCE</scope>
</reference>
<protein>
    <recommendedName>
        <fullName evidence="2">Retrotransposon gag domain-containing protein</fullName>
    </recommendedName>
</protein>
<dbReference type="EMBL" id="CM027687">
    <property type="protein sequence ID" value="KAG0519940.1"/>
    <property type="molecule type" value="Genomic_DNA"/>
</dbReference>
<reference evidence="3" key="1">
    <citation type="journal article" date="2019" name="BMC Genomics">
        <title>A new reference genome for Sorghum bicolor reveals high levels of sequence similarity between sweet and grain genotypes: implications for the genetics of sugar metabolism.</title>
        <authorList>
            <person name="Cooper E.A."/>
            <person name="Brenton Z.W."/>
            <person name="Flinn B.S."/>
            <person name="Jenkins J."/>
            <person name="Shu S."/>
            <person name="Flowers D."/>
            <person name="Luo F."/>
            <person name="Wang Y."/>
            <person name="Xia P."/>
            <person name="Barry K."/>
            <person name="Daum C."/>
            <person name="Lipzen A."/>
            <person name="Yoshinaga Y."/>
            <person name="Schmutz J."/>
            <person name="Saski C."/>
            <person name="Vermerris W."/>
            <person name="Kresovich S."/>
        </authorList>
    </citation>
    <scope>NUCLEOTIDE SEQUENCE</scope>
</reference>
<dbReference type="InterPro" id="IPR005162">
    <property type="entry name" value="Retrotrans_gag_dom"/>
</dbReference>
<dbReference type="Pfam" id="PF03732">
    <property type="entry name" value="Retrotrans_gag"/>
    <property type="match status" value="1"/>
</dbReference>
<dbReference type="AlphaFoldDB" id="A0A921U720"/>
<accession>A0A921U720</accession>
<organism evidence="3 4">
    <name type="scientific">Sorghum bicolor</name>
    <name type="common">Sorghum</name>
    <name type="synonym">Sorghum vulgare</name>
    <dbReference type="NCBI Taxonomy" id="4558"/>
    <lineage>
        <taxon>Eukaryota</taxon>
        <taxon>Viridiplantae</taxon>
        <taxon>Streptophyta</taxon>
        <taxon>Embryophyta</taxon>
        <taxon>Tracheophyta</taxon>
        <taxon>Spermatophyta</taxon>
        <taxon>Magnoliopsida</taxon>
        <taxon>Liliopsida</taxon>
        <taxon>Poales</taxon>
        <taxon>Poaceae</taxon>
        <taxon>PACMAD clade</taxon>
        <taxon>Panicoideae</taxon>
        <taxon>Andropogonodae</taxon>
        <taxon>Andropogoneae</taxon>
        <taxon>Sorghinae</taxon>
        <taxon>Sorghum</taxon>
    </lineage>
</organism>
<name>A0A921U720_SORBI</name>
<evidence type="ECO:0000313" key="4">
    <source>
        <dbReference type="Proteomes" id="UP000807115"/>
    </source>
</evidence>
<sequence length="169" mass="18961">MKIDLQTYKQDKKTVAEYEVGFNKIVRFVPHVARNEVEKASQFRQGLKPSIRHTLGAFPLVDFRTTVEQALGVEMQQQYTFETQKSSGVDQSRSQDDKKGQSSGPAQKKGKFQRHHPYHGKTSHSSSSGGSTPQYRAIPKPGMGLVCFRCGDAHRRADCKWNGRCSICG</sequence>
<evidence type="ECO:0000256" key="1">
    <source>
        <dbReference type="SAM" id="MobiDB-lite"/>
    </source>
</evidence>
<feature type="region of interest" description="Disordered" evidence="1">
    <location>
        <begin position="82"/>
        <end position="136"/>
    </location>
</feature>